<dbReference type="GO" id="GO:0004722">
    <property type="term" value="F:protein serine/threonine phosphatase activity"/>
    <property type="evidence" value="ECO:0007669"/>
    <property type="project" value="UniProtKB-EC"/>
</dbReference>
<organism evidence="13 14">
    <name type="scientific">Carnegiea gigantea</name>
    <dbReference type="NCBI Taxonomy" id="171969"/>
    <lineage>
        <taxon>Eukaryota</taxon>
        <taxon>Viridiplantae</taxon>
        <taxon>Streptophyta</taxon>
        <taxon>Embryophyta</taxon>
        <taxon>Tracheophyta</taxon>
        <taxon>Spermatophyta</taxon>
        <taxon>Magnoliopsida</taxon>
        <taxon>eudicotyledons</taxon>
        <taxon>Gunneridae</taxon>
        <taxon>Pentapetalae</taxon>
        <taxon>Caryophyllales</taxon>
        <taxon>Cactineae</taxon>
        <taxon>Cactaceae</taxon>
        <taxon>Cactoideae</taxon>
        <taxon>Echinocereeae</taxon>
        <taxon>Carnegiea</taxon>
    </lineage>
</organism>
<evidence type="ECO:0000256" key="1">
    <source>
        <dbReference type="ARBA" id="ARBA00001936"/>
    </source>
</evidence>
<dbReference type="SMART" id="SM00331">
    <property type="entry name" value="PP2C_SIG"/>
    <property type="match status" value="1"/>
</dbReference>
<evidence type="ECO:0000256" key="7">
    <source>
        <dbReference type="ARBA" id="ARBA00022842"/>
    </source>
</evidence>
<evidence type="ECO:0000256" key="8">
    <source>
        <dbReference type="ARBA" id="ARBA00022912"/>
    </source>
</evidence>
<dbReference type="InterPro" id="IPR036457">
    <property type="entry name" value="PPM-type-like_dom_sf"/>
</dbReference>
<evidence type="ECO:0000259" key="12">
    <source>
        <dbReference type="PROSITE" id="PS51746"/>
    </source>
</evidence>
<sequence length="295" mass="32435">MLVSAPYWHEAEWCEYCCLHFGFCFKIVGQQISCTSGKGRSNQGQITFGYSLVKGKADHPIEDYHVAKFITVQEHELGLFAIFDGHLGDAVPAYLQKHLFPNILNVEEFWVDPGRSISKAYEKTDQAILSDTSDMARGGSTAVTAILINGQKLWVANLGDSRAVLSRGSQAIQMTVDHEPNTERGIIENKGGFVSNIPGDVPRVNGQLAVSRAFGDKSLKSHLRSDPDVQDANVDMNTDVLILASDGLWKVMSNQEAVDIARGIKDPQKAAKQLAAEALKRDSKDDISCIVVRFR</sequence>
<dbReference type="EC" id="3.1.3.16" evidence="4"/>
<comment type="catalytic activity">
    <reaction evidence="11">
        <text>O-phospho-L-threonyl-[protein] + H2O = L-threonyl-[protein] + phosphate</text>
        <dbReference type="Rhea" id="RHEA:47004"/>
        <dbReference type="Rhea" id="RHEA-COMP:11060"/>
        <dbReference type="Rhea" id="RHEA-COMP:11605"/>
        <dbReference type="ChEBI" id="CHEBI:15377"/>
        <dbReference type="ChEBI" id="CHEBI:30013"/>
        <dbReference type="ChEBI" id="CHEBI:43474"/>
        <dbReference type="ChEBI" id="CHEBI:61977"/>
        <dbReference type="EC" id="3.1.3.16"/>
    </reaction>
</comment>
<feature type="domain" description="PPM-type phosphatase" evidence="12">
    <location>
        <begin position="47"/>
        <end position="294"/>
    </location>
</feature>
<keyword evidence="14" id="KW-1185">Reference proteome</keyword>
<comment type="catalytic activity">
    <reaction evidence="10">
        <text>O-phospho-L-seryl-[protein] + H2O = L-seryl-[protein] + phosphate</text>
        <dbReference type="Rhea" id="RHEA:20629"/>
        <dbReference type="Rhea" id="RHEA-COMP:9863"/>
        <dbReference type="Rhea" id="RHEA-COMP:11604"/>
        <dbReference type="ChEBI" id="CHEBI:15377"/>
        <dbReference type="ChEBI" id="CHEBI:29999"/>
        <dbReference type="ChEBI" id="CHEBI:43474"/>
        <dbReference type="ChEBI" id="CHEBI:83421"/>
        <dbReference type="EC" id="3.1.3.16"/>
    </reaction>
</comment>
<evidence type="ECO:0000256" key="2">
    <source>
        <dbReference type="ARBA" id="ARBA00001946"/>
    </source>
</evidence>
<accession>A0A9Q1KER0</accession>
<comment type="caution">
    <text evidence="13">The sequence shown here is derived from an EMBL/GenBank/DDBJ whole genome shotgun (WGS) entry which is preliminary data.</text>
</comment>
<evidence type="ECO:0000313" key="13">
    <source>
        <dbReference type="EMBL" id="KAJ8441498.1"/>
    </source>
</evidence>
<keyword evidence="7" id="KW-0460">Magnesium</keyword>
<keyword evidence="6" id="KW-0378">Hydrolase</keyword>
<dbReference type="GO" id="GO:0046872">
    <property type="term" value="F:metal ion binding"/>
    <property type="evidence" value="ECO:0007669"/>
    <property type="project" value="UniProtKB-KW"/>
</dbReference>
<dbReference type="OrthoDB" id="10264738at2759"/>
<name>A0A9Q1KER0_9CARY</name>
<evidence type="ECO:0000256" key="11">
    <source>
        <dbReference type="ARBA" id="ARBA00048336"/>
    </source>
</evidence>
<comment type="cofactor">
    <cofactor evidence="2">
        <name>Mg(2+)</name>
        <dbReference type="ChEBI" id="CHEBI:18420"/>
    </cofactor>
</comment>
<dbReference type="CDD" id="cd00143">
    <property type="entry name" value="PP2Cc"/>
    <property type="match status" value="1"/>
</dbReference>
<dbReference type="SUPFAM" id="SSF81606">
    <property type="entry name" value="PP2C-like"/>
    <property type="match status" value="1"/>
</dbReference>
<dbReference type="PANTHER" id="PTHR47992">
    <property type="entry name" value="PROTEIN PHOSPHATASE"/>
    <property type="match status" value="1"/>
</dbReference>
<evidence type="ECO:0000313" key="14">
    <source>
        <dbReference type="Proteomes" id="UP001153076"/>
    </source>
</evidence>
<dbReference type="Gene3D" id="3.60.40.10">
    <property type="entry name" value="PPM-type phosphatase domain"/>
    <property type="match status" value="1"/>
</dbReference>
<dbReference type="PROSITE" id="PS51746">
    <property type="entry name" value="PPM_2"/>
    <property type="match status" value="1"/>
</dbReference>
<evidence type="ECO:0000256" key="5">
    <source>
        <dbReference type="ARBA" id="ARBA00022723"/>
    </source>
</evidence>
<evidence type="ECO:0000256" key="4">
    <source>
        <dbReference type="ARBA" id="ARBA00013081"/>
    </source>
</evidence>
<dbReference type="Pfam" id="PF00481">
    <property type="entry name" value="PP2C"/>
    <property type="match status" value="1"/>
</dbReference>
<comment type="similarity">
    <text evidence="3">Belongs to the PP2C family.</text>
</comment>
<dbReference type="FunFam" id="3.60.40.10:FF:000010">
    <property type="entry name" value="Probable protein phosphatase 2C 39"/>
    <property type="match status" value="1"/>
</dbReference>
<evidence type="ECO:0000256" key="6">
    <source>
        <dbReference type="ARBA" id="ARBA00022801"/>
    </source>
</evidence>
<dbReference type="Proteomes" id="UP001153076">
    <property type="component" value="Unassembled WGS sequence"/>
</dbReference>
<protein>
    <recommendedName>
        <fullName evidence="4">protein-serine/threonine phosphatase</fullName>
        <ecNumber evidence="4">3.1.3.16</ecNumber>
    </recommendedName>
</protein>
<comment type="cofactor">
    <cofactor evidence="1">
        <name>Mn(2+)</name>
        <dbReference type="ChEBI" id="CHEBI:29035"/>
    </cofactor>
</comment>
<keyword evidence="9" id="KW-0464">Manganese</keyword>
<evidence type="ECO:0000256" key="3">
    <source>
        <dbReference type="ARBA" id="ARBA00006702"/>
    </source>
</evidence>
<evidence type="ECO:0000256" key="10">
    <source>
        <dbReference type="ARBA" id="ARBA00047761"/>
    </source>
</evidence>
<proteinExistence type="inferred from homology"/>
<dbReference type="SMART" id="SM00332">
    <property type="entry name" value="PP2Cc"/>
    <property type="match status" value="1"/>
</dbReference>
<reference evidence="13" key="1">
    <citation type="submission" date="2022-04" db="EMBL/GenBank/DDBJ databases">
        <title>Carnegiea gigantea Genome sequencing and assembly v2.</title>
        <authorList>
            <person name="Copetti D."/>
            <person name="Sanderson M.J."/>
            <person name="Burquez A."/>
            <person name="Wojciechowski M.F."/>
        </authorList>
    </citation>
    <scope>NUCLEOTIDE SEQUENCE</scope>
    <source>
        <strain evidence="13">SGP5-SGP5p</strain>
        <tissue evidence="13">Aerial part</tissue>
    </source>
</reference>
<dbReference type="InterPro" id="IPR001932">
    <property type="entry name" value="PPM-type_phosphatase-like_dom"/>
</dbReference>
<dbReference type="AlphaFoldDB" id="A0A9Q1KER0"/>
<evidence type="ECO:0000256" key="9">
    <source>
        <dbReference type="ARBA" id="ARBA00023211"/>
    </source>
</evidence>
<keyword evidence="5" id="KW-0479">Metal-binding</keyword>
<dbReference type="EMBL" id="JAKOGI010000163">
    <property type="protein sequence ID" value="KAJ8441498.1"/>
    <property type="molecule type" value="Genomic_DNA"/>
</dbReference>
<keyword evidence="8" id="KW-0904">Protein phosphatase</keyword>
<gene>
    <name evidence="13" type="ORF">Cgig2_026299</name>
</gene>
<dbReference type="InterPro" id="IPR015655">
    <property type="entry name" value="PP2C"/>
</dbReference>